<dbReference type="Proteomes" id="UP001054945">
    <property type="component" value="Unassembled WGS sequence"/>
</dbReference>
<accession>A0AAV4RC56</accession>
<dbReference type="EMBL" id="BPLR01007711">
    <property type="protein sequence ID" value="GIY19060.1"/>
    <property type="molecule type" value="Genomic_DNA"/>
</dbReference>
<proteinExistence type="predicted"/>
<evidence type="ECO:0000313" key="2">
    <source>
        <dbReference type="Proteomes" id="UP001054945"/>
    </source>
</evidence>
<name>A0AAV4RC56_CAEEX</name>
<protein>
    <submittedName>
        <fullName evidence="1">Uncharacterized protein</fullName>
    </submittedName>
</protein>
<comment type="caution">
    <text evidence="1">The sequence shown here is derived from an EMBL/GenBank/DDBJ whole genome shotgun (WGS) entry which is preliminary data.</text>
</comment>
<organism evidence="1 2">
    <name type="scientific">Caerostris extrusa</name>
    <name type="common">Bark spider</name>
    <name type="synonym">Caerostris bankana</name>
    <dbReference type="NCBI Taxonomy" id="172846"/>
    <lineage>
        <taxon>Eukaryota</taxon>
        <taxon>Metazoa</taxon>
        <taxon>Ecdysozoa</taxon>
        <taxon>Arthropoda</taxon>
        <taxon>Chelicerata</taxon>
        <taxon>Arachnida</taxon>
        <taxon>Araneae</taxon>
        <taxon>Araneomorphae</taxon>
        <taxon>Entelegynae</taxon>
        <taxon>Araneoidea</taxon>
        <taxon>Araneidae</taxon>
        <taxon>Caerostris</taxon>
    </lineage>
</organism>
<evidence type="ECO:0000313" key="1">
    <source>
        <dbReference type="EMBL" id="GIY19060.1"/>
    </source>
</evidence>
<keyword evidence="2" id="KW-1185">Reference proteome</keyword>
<dbReference type="AlphaFoldDB" id="A0AAV4RC56"/>
<gene>
    <name evidence="1" type="ORF">CEXT_20871</name>
</gene>
<reference evidence="1 2" key="1">
    <citation type="submission" date="2021-06" db="EMBL/GenBank/DDBJ databases">
        <title>Caerostris extrusa draft genome.</title>
        <authorList>
            <person name="Kono N."/>
            <person name="Arakawa K."/>
        </authorList>
    </citation>
    <scope>NUCLEOTIDE SEQUENCE [LARGE SCALE GENOMIC DNA]</scope>
</reference>
<sequence length="151" mass="16808">MEEGESQKGGDDCVLCCVFDSARFAIVAVICSIAIAGSMQKGVGARFTLSAGTKLCSVTYCTLGRRFGEKKNRLMTSQALEQITPRPFNMDTLRDTEVRFAAKLRPRMCSLIFVDSFISRLNHQGVQGRVGEGLFFRNRRIKWIVESDSVV</sequence>